<organism evidence="2 3">
    <name type="scientific">Dactylonectria macrodidyma</name>
    <dbReference type="NCBI Taxonomy" id="307937"/>
    <lineage>
        <taxon>Eukaryota</taxon>
        <taxon>Fungi</taxon>
        <taxon>Dikarya</taxon>
        <taxon>Ascomycota</taxon>
        <taxon>Pezizomycotina</taxon>
        <taxon>Sordariomycetes</taxon>
        <taxon>Hypocreomycetidae</taxon>
        <taxon>Hypocreales</taxon>
        <taxon>Nectriaceae</taxon>
        <taxon>Dactylonectria</taxon>
    </lineage>
</organism>
<feature type="region of interest" description="Disordered" evidence="1">
    <location>
        <begin position="301"/>
        <end position="360"/>
    </location>
</feature>
<proteinExistence type="predicted"/>
<feature type="compositionally biased region" description="Basic and acidic residues" evidence="1">
    <location>
        <begin position="321"/>
        <end position="333"/>
    </location>
</feature>
<dbReference type="EMBL" id="JAGMUV010000002">
    <property type="protein sequence ID" value="KAH7170471.1"/>
    <property type="molecule type" value="Genomic_DNA"/>
</dbReference>
<gene>
    <name evidence="2" type="ORF">EDB81DRAFT_876502</name>
</gene>
<name>A0A9P9FPY4_9HYPO</name>
<feature type="compositionally biased region" description="Basic residues" evidence="1">
    <location>
        <begin position="311"/>
        <end position="320"/>
    </location>
</feature>
<evidence type="ECO:0000313" key="2">
    <source>
        <dbReference type="EMBL" id="KAH7170471.1"/>
    </source>
</evidence>
<dbReference type="AlphaFoldDB" id="A0A9P9FPY4"/>
<reference evidence="2" key="1">
    <citation type="journal article" date="2021" name="Nat. Commun.">
        <title>Genetic determinants of endophytism in the Arabidopsis root mycobiome.</title>
        <authorList>
            <person name="Mesny F."/>
            <person name="Miyauchi S."/>
            <person name="Thiergart T."/>
            <person name="Pickel B."/>
            <person name="Atanasova L."/>
            <person name="Karlsson M."/>
            <person name="Huettel B."/>
            <person name="Barry K.W."/>
            <person name="Haridas S."/>
            <person name="Chen C."/>
            <person name="Bauer D."/>
            <person name="Andreopoulos W."/>
            <person name="Pangilinan J."/>
            <person name="LaButti K."/>
            <person name="Riley R."/>
            <person name="Lipzen A."/>
            <person name="Clum A."/>
            <person name="Drula E."/>
            <person name="Henrissat B."/>
            <person name="Kohler A."/>
            <person name="Grigoriev I.V."/>
            <person name="Martin F.M."/>
            <person name="Hacquard S."/>
        </authorList>
    </citation>
    <scope>NUCLEOTIDE SEQUENCE</scope>
    <source>
        <strain evidence="2">MPI-CAGE-AT-0147</strain>
    </source>
</reference>
<dbReference type="OrthoDB" id="5411773at2759"/>
<evidence type="ECO:0000313" key="3">
    <source>
        <dbReference type="Proteomes" id="UP000738349"/>
    </source>
</evidence>
<feature type="compositionally biased region" description="Basic and acidic residues" evidence="1">
    <location>
        <begin position="349"/>
        <end position="358"/>
    </location>
</feature>
<keyword evidence="3" id="KW-1185">Reference proteome</keyword>
<accession>A0A9P9FPY4</accession>
<protein>
    <submittedName>
        <fullName evidence="2">Uncharacterized protein</fullName>
    </submittedName>
</protein>
<comment type="caution">
    <text evidence="2">The sequence shown here is derived from an EMBL/GenBank/DDBJ whole genome shotgun (WGS) entry which is preliminary data.</text>
</comment>
<evidence type="ECO:0000256" key="1">
    <source>
        <dbReference type="SAM" id="MobiDB-lite"/>
    </source>
</evidence>
<sequence length="569" mass="63892">MASPSPSSSELSSLASFVTAHDSALDKLTAASSPVQDNPCPNRDARQLPRELRAHCQIFLEEQLYTCAINLLNSVAASGASKCAPANRRSIAIPPSTHLALLATLVVHPLHTTRVEKKDHLDVSSQALDYLRNVLTLVGPIKADFKTAFRFYSVPRYGRRWGQYAHANDSDMSDGDVSVDDEHIRGRISNEGSLWCRGQDFWSTIGWAFNCSTLYPHRWQYWKAWLGFMLDVLEADWEERERCDKEAHRAAGEDGEMPRESREEAMILAYMDQQDGRTQGIKGILRALFADGSEISSSAFREIFDKEPRGPRKQANKRKRDQTLDLENDKFGDYFDDESLSSGVSEPPTPEKPKDSRKSGFAGVYHPGLVESIDYRLRLFKLLSAATYATRKRSDLDRLYEGYAASVKLLPLQAFALIVSQRPNPLIAEAHITITKELFHLLLPASYKNPAKVDREADSQGCLTTKMLEQCYILNPANTVAMEDNAKLSLVVENAIQLLWMCNMLEFSETLVEAAEKGIQARESKAKKRRTGKMRGDATDTMAQDVLENSGRRIRILLEAFESMSGEEE</sequence>
<dbReference type="Proteomes" id="UP000738349">
    <property type="component" value="Unassembled WGS sequence"/>
</dbReference>